<evidence type="ECO:0000259" key="11">
    <source>
        <dbReference type="PROSITE" id="PS51910"/>
    </source>
</evidence>
<evidence type="ECO:0000256" key="7">
    <source>
        <dbReference type="ARBA" id="ARBA00023295"/>
    </source>
</evidence>
<organism evidence="12 13">
    <name type="scientific">Acanthosepion pharaonis</name>
    <name type="common">Pharaoh cuttlefish</name>
    <name type="synonym">Sepia pharaonis</name>
    <dbReference type="NCBI Taxonomy" id="158019"/>
    <lineage>
        <taxon>Eukaryota</taxon>
        <taxon>Metazoa</taxon>
        <taxon>Spiralia</taxon>
        <taxon>Lophotrochozoa</taxon>
        <taxon>Mollusca</taxon>
        <taxon>Cephalopoda</taxon>
        <taxon>Coleoidea</taxon>
        <taxon>Decapodiformes</taxon>
        <taxon>Sepiida</taxon>
        <taxon>Sepiina</taxon>
        <taxon>Sepiidae</taxon>
        <taxon>Acanthosepion</taxon>
    </lineage>
</organism>
<keyword evidence="13" id="KW-1185">Reference proteome</keyword>
<dbReference type="GO" id="GO:0005764">
    <property type="term" value="C:lysosome"/>
    <property type="evidence" value="ECO:0007669"/>
    <property type="project" value="UniProtKB-SubCell"/>
</dbReference>
<dbReference type="Gene3D" id="3.20.20.80">
    <property type="entry name" value="Glycosidases"/>
    <property type="match status" value="1"/>
</dbReference>
<dbReference type="GO" id="GO:0009313">
    <property type="term" value="P:oligosaccharide catabolic process"/>
    <property type="evidence" value="ECO:0007669"/>
    <property type="project" value="TreeGrafter"/>
</dbReference>
<evidence type="ECO:0000256" key="10">
    <source>
        <dbReference type="SAM" id="SignalP"/>
    </source>
</evidence>
<dbReference type="InterPro" id="IPR001223">
    <property type="entry name" value="Glyco_hydro18_cat"/>
</dbReference>
<evidence type="ECO:0000256" key="2">
    <source>
        <dbReference type="ARBA" id="ARBA00009336"/>
    </source>
</evidence>
<keyword evidence="6" id="KW-0458">Lysosome</keyword>
<evidence type="ECO:0000256" key="8">
    <source>
        <dbReference type="ARBA" id="ARBA00055477"/>
    </source>
</evidence>
<dbReference type="SUPFAM" id="SSF51445">
    <property type="entry name" value="(Trans)glycosidases"/>
    <property type="match status" value="1"/>
</dbReference>
<dbReference type="AlphaFoldDB" id="A0A812CHQ7"/>
<dbReference type="GO" id="GO:0005615">
    <property type="term" value="C:extracellular space"/>
    <property type="evidence" value="ECO:0007669"/>
    <property type="project" value="TreeGrafter"/>
</dbReference>
<comment type="function">
    <text evidence="8">Involved in the degradation of asparagine-linked glycoproteins. Hydrolyze of N-acetyl-beta-D-glucosamine (1-4)N-acetylglucosamine chitobiose core from the reducing end of the bond, it requires prior cleavage by glycosylasparaginase.</text>
</comment>
<keyword evidence="5" id="KW-0325">Glycoprotein</keyword>
<comment type="caution">
    <text evidence="12">The sequence shown here is derived from an EMBL/GenBank/DDBJ whole genome shotgun (WGS) entry which is preliminary data.</text>
</comment>
<feature type="signal peptide" evidence="10">
    <location>
        <begin position="1"/>
        <end position="34"/>
    </location>
</feature>
<evidence type="ECO:0000256" key="3">
    <source>
        <dbReference type="ARBA" id="ARBA00022729"/>
    </source>
</evidence>
<dbReference type="FunFam" id="3.10.50.10:FF:000006">
    <property type="entry name" value="Chitobiase, di-N-acetyl"/>
    <property type="match status" value="1"/>
</dbReference>
<dbReference type="GO" id="GO:0008061">
    <property type="term" value="F:chitin binding"/>
    <property type="evidence" value="ECO:0007669"/>
    <property type="project" value="InterPro"/>
</dbReference>
<comment type="subcellular location">
    <subcellularLocation>
        <location evidence="1">Lysosome</location>
    </subcellularLocation>
</comment>
<feature type="chain" id="PRO_5032418071" description="Di-N-acetylchitobiase" evidence="10">
    <location>
        <begin position="35"/>
        <end position="389"/>
    </location>
</feature>
<reference evidence="12" key="1">
    <citation type="submission" date="2021-01" db="EMBL/GenBank/DDBJ databases">
        <authorList>
            <person name="Li R."/>
            <person name="Bekaert M."/>
        </authorList>
    </citation>
    <scope>NUCLEOTIDE SEQUENCE</scope>
    <source>
        <strain evidence="12">Farmed</strain>
    </source>
</reference>
<comment type="similarity">
    <text evidence="2">Belongs to the glycosyl hydrolase 18 family.</text>
</comment>
<evidence type="ECO:0000256" key="6">
    <source>
        <dbReference type="ARBA" id="ARBA00023228"/>
    </source>
</evidence>
<dbReference type="InterPro" id="IPR029070">
    <property type="entry name" value="Chitinase_insertion_sf"/>
</dbReference>
<dbReference type="GO" id="GO:0016798">
    <property type="term" value="F:hydrolase activity, acting on glycosyl bonds"/>
    <property type="evidence" value="ECO:0007669"/>
    <property type="project" value="UniProtKB-KW"/>
</dbReference>
<dbReference type="Proteomes" id="UP000597762">
    <property type="component" value="Unassembled WGS sequence"/>
</dbReference>
<proteinExistence type="inferred from homology"/>
<dbReference type="SMART" id="SM00636">
    <property type="entry name" value="Glyco_18"/>
    <property type="match status" value="1"/>
</dbReference>
<accession>A0A812CHQ7</accession>
<sequence length="389" mass="45053">MTINSERRPKMCQNNLNWLYVAFALCFLFELVSLSPCPCDDPSLCLPASGSKKSEVFLFKLRNDKSWLKYDWTKVTSVVTVGFMDTVLMCHAHKYGARAIRIVNYPIDQLLNVTHRQQWIQEQVSQVYKYFYDGINFDMEGALPLTRKDLRDALTSLVNETYQILKAKNKNYQVTYDVAWSPHCVDNRCYDVKALSEVTDFLFVMAYDERSQISGPCIAGPNSAYNLTLYGIDEYIKMTIPSRKLVLGVPWYGYRYPCISLSSKNVCKIHKVPFRGAECSDAAGKEFDIAVIVDKMLPKSQTGKIWDKSSMTPFFTYQEDDGTIYQVWYDDTESLQLKYKLAEQLNLRGVGMWNVDCVRYDDSRNSTKLRKMMWNILPKYDMSYLTPTH</sequence>
<evidence type="ECO:0000256" key="4">
    <source>
        <dbReference type="ARBA" id="ARBA00022801"/>
    </source>
</evidence>
<evidence type="ECO:0000256" key="5">
    <source>
        <dbReference type="ARBA" id="ARBA00023180"/>
    </source>
</evidence>
<evidence type="ECO:0000256" key="1">
    <source>
        <dbReference type="ARBA" id="ARBA00004371"/>
    </source>
</evidence>
<dbReference type="InterPro" id="IPR051887">
    <property type="entry name" value="GH18_Domain-Containing"/>
</dbReference>
<keyword evidence="4 12" id="KW-0378">Hydrolase</keyword>
<dbReference type="PANTHER" id="PTHR46290">
    <property type="entry name" value="DI-N-ACETYLCHITOBIASE"/>
    <property type="match status" value="1"/>
</dbReference>
<dbReference type="FunFam" id="3.20.20.80:FF:000250">
    <property type="entry name" value="Probable di-N-acetylchitobiase 1"/>
    <property type="match status" value="1"/>
</dbReference>
<dbReference type="OrthoDB" id="73875at2759"/>
<dbReference type="EMBL" id="CAHIKZ030001496">
    <property type="protein sequence ID" value="CAE1265924.1"/>
    <property type="molecule type" value="Genomic_DNA"/>
</dbReference>
<dbReference type="InterPro" id="IPR011583">
    <property type="entry name" value="Chitinase_II/V-like_cat"/>
</dbReference>
<keyword evidence="7 12" id="KW-0326">Glycosidase</keyword>
<dbReference type="InterPro" id="IPR017853">
    <property type="entry name" value="GH"/>
</dbReference>
<dbReference type="Pfam" id="PF00704">
    <property type="entry name" value="Glyco_hydro_18"/>
    <property type="match status" value="1"/>
</dbReference>
<evidence type="ECO:0000313" key="12">
    <source>
        <dbReference type="EMBL" id="CAE1265924.1"/>
    </source>
</evidence>
<dbReference type="PROSITE" id="PS51910">
    <property type="entry name" value="GH18_2"/>
    <property type="match status" value="1"/>
</dbReference>
<name>A0A812CHQ7_ACAPH</name>
<evidence type="ECO:0000313" key="13">
    <source>
        <dbReference type="Proteomes" id="UP000597762"/>
    </source>
</evidence>
<protein>
    <recommendedName>
        <fullName evidence="9">Di-N-acetylchitobiase</fullName>
    </recommendedName>
</protein>
<gene>
    <name evidence="12" type="ORF">SPHA_34942</name>
</gene>
<evidence type="ECO:0000256" key="9">
    <source>
        <dbReference type="ARBA" id="ARBA00074174"/>
    </source>
</evidence>
<dbReference type="PANTHER" id="PTHR46290:SF1">
    <property type="entry name" value="DI-N-ACETYLCHITOBIASE"/>
    <property type="match status" value="1"/>
</dbReference>
<dbReference type="Gene3D" id="3.10.50.10">
    <property type="match status" value="1"/>
</dbReference>
<keyword evidence="3 10" id="KW-0732">Signal</keyword>
<feature type="domain" description="GH18" evidence="11">
    <location>
        <begin position="1"/>
        <end position="380"/>
    </location>
</feature>